<dbReference type="Pfam" id="PF00512">
    <property type="entry name" value="HisKA"/>
    <property type="match status" value="1"/>
</dbReference>
<feature type="domain" description="Histidine kinase" evidence="9">
    <location>
        <begin position="329"/>
        <end position="544"/>
    </location>
</feature>
<dbReference type="InterPro" id="IPR036890">
    <property type="entry name" value="HATPase_C_sf"/>
</dbReference>
<keyword evidence="5" id="KW-0547">Nucleotide-binding</keyword>
<dbReference type="PANTHER" id="PTHR43065:SF42">
    <property type="entry name" value="TWO-COMPONENT SENSOR PPRA"/>
    <property type="match status" value="1"/>
</dbReference>
<dbReference type="SMART" id="SM00388">
    <property type="entry name" value="HisKA"/>
    <property type="match status" value="1"/>
</dbReference>
<evidence type="ECO:0000313" key="11">
    <source>
        <dbReference type="Proteomes" id="UP001387364"/>
    </source>
</evidence>
<dbReference type="SUPFAM" id="SSF47384">
    <property type="entry name" value="Homodimeric domain of signal transducing histidine kinase"/>
    <property type="match status" value="1"/>
</dbReference>
<dbReference type="Pfam" id="PF02518">
    <property type="entry name" value="HATPase_c"/>
    <property type="match status" value="1"/>
</dbReference>
<dbReference type="RefSeq" id="WP_338749051.1">
    <property type="nucleotide sequence ID" value="NZ_CP147404.1"/>
</dbReference>
<dbReference type="Gene3D" id="3.30.450.20">
    <property type="entry name" value="PAS domain"/>
    <property type="match status" value="1"/>
</dbReference>
<dbReference type="GO" id="GO:0005524">
    <property type="term" value="F:ATP binding"/>
    <property type="evidence" value="ECO:0007669"/>
    <property type="project" value="UniProtKB-KW"/>
</dbReference>
<evidence type="ECO:0000256" key="7">
    <source>
        <dbReference type="ARBA" id="ARBA00022840"/>
    </source>
</evidence>
<dbReference type="CDD" id="cd00082">
    <property type="entry name" value="HisKA"/>
    <property type="match status" value="1"/>
</dbReference>
<dbReference type="SUPFAM" id="SSF55874">
    <property type="entry name" value="ATPase domain of HSP90 chaperone/DNA topoisomerase II/histidine kinase"/>
    <property type="match status" value="1"/>
</dbReference>
<keyword evidence="3" id="KW-0597">Phosphoprotein</keyword>
<protein>
    <recommendedName>
        <fullName evidence="2">histidine kinase</fullName>
        <ecNumber evidence="2">2.7.13.3</ecNumber>
    </recommendedName>
</protein>
<name>A0ABZ2N1L9_9BACI</name>
<comment type="catalytic activity">
    <reaction evidence="1">
        <text>ATP + protein L-histidine = ADP + protein N-phospho-L-histidine.</text>
        <dbReference type="EC" id="2.7.13.3"/>
    </reaction>
</comment>
<dbReference type="InterPro" id="IPR036097">
    <property type="entry name" value="HisK_dim/P_sf"/>
</dbReference>
<dbReference type="Pfam" id="PF13185">
    <property type="entry name" value="GAF_2"/>
    <property type="match status" value="1"/>
</dbReference>
<evidence type="ECO:0000313" key="10">
    <source>
        <dbReference type="EMBL" id="WXB91503.1"/>
    </source>
</evidence>
<dbReference type="Gene3D" id="1.10.287.130">
    <property type="match status" value="1"/>
</dbReference>
<dbReference type="InterPro" id="IPR035965">
    <property type="entry name" value="PAS-like_dom_sf"/>
</dbReference>
<dbReference type="SMART" id="SM00387">
    <property type="entry name" value="HATPase_c"/>
    <property type="match status" value="1"/>
</dbReference>
<dbReference type="InterPro" id="IPR003661">
    <property type="entry name" value="HisK_dim/P_dom"/>
</dbReference>
<dbReference type="InterPro" id="IPR004358">
    <property type="entry name" value="Sig_transdc_His_kin-like_C"/>
</dbReference>
<evidence type="ECO:0000259" key="9">
    <source>
        <dbReference type="PROSITE" id="PS50109"/>
    </source>
</evidence>
<accession>A0ABZ2N1L9</accession>
<evidence type="ECO:0000256" key="8">
    <source>
        <dbReference type="ARBA" id="ARBA00023012"/>
    </source>
</evidence>
<organism evidence="10 11">
    <name type="scientific">Bacillus kandeliae</name>
    <dbReference type="NCBI Taxonomy" id="3129297"/>
    <lineage>
        <taxon>Bacteria</taxon>
        <taxon>Bacillati</taxon>
        <taxon>Bacillota</taxon>
        <taxon>Bacilli</taxon>
        <taxon>Bacillales</taxon>
        <taxon>Bacillaceae</taxon>
        <taxon>Bacillus</taxon>
    </lineage>
</organism>
<dbReference type="EC" id="2.7.13.3" evidence="2"/>
<dbReference type="SUPFAM" id="SSF55781">
    <property type="entry name" value="GAF domain-like"/>
    <property type="match status" value="1"/>
</dbReference>
<keyword evidence="11" id="KW-1185">Reference proteome</keyword>
<dbReference type="Gene3D" id="3.30.565.10">
    <property type="entry name" value="Histidine kinase-like ATPase, C-terminal domain"/>
    <property type="match status" value="1"/>
</dbReference>
<dbReference type="InterPro" id="IPR003018">
    <property type="entry name" value="GAF"/>
</dbReference>
<evidence type="ECO:0000256" key="4">
    <source>
        <dbReference type="ARBA" id="ARBA00022679"/>
    </source>
</evidence>
<dbReference type="InterPro" id="IPR029016">
    <property type="entry name" value="GAF-like_dom_sf"/>
</dbReference>
<dbReference type="PANTHER" id="PTHR43065">
    <property type="entry name" value="SENSOR HISTIDINE KINASE"/>
    <property type="match status" value="1"/>
</dbReference>
<dbReference type="SMART" id="SM00065">
    <property type="entry name" value="GAF"/>
    <property type="match status" value="1"/>
</dbReference>
<dbReference type="InterPro" id="IPR003594">
    <property type="entry name" value="HATPase_dom"/>
</dbReference>
<evidence type="ECO:0000256" key="6">
    <source>
        <dbReference type="ARBA" id="ARBA00022777"/>
    </source>
</evidence>
<reference evidence="10 11" key="1">
    <citation type="submission" date="2024-02" db="EMBL/GenBank/DDBJ databases">
        <title>Seven novel Bacillus-like species.</title>
        <authorList>
            <person name="Liu G."/>
        </authorList>
    </citation>
    <scope>NUCLEOTIDE SEQUENCE [LARGE SCALE GENOMIC DNA]</scope>
    <source>
        <strain evidence="10 11">FJAT-52991</strain>
    </source>
</reference>
<keyword evidence="8" id="KW-0902">Two-component regulatory system</keyword>
<sequence>MSKKQMIDLLTGVQSSKKSYYTELKKTVHELQKKNMQLEIINDVTKSFNINMSMDEMLKHLMDKLQTIFPIKRVSLSLYNGRELVLSNVYPANSAVLFPDTILPKSSSLYWSVFQTGQPCYYEINGRDGTYFEEDGLSLLQIADVWVFPLICKGTTIGVLTLGGKQTGWNDPSDQVFFEQLSDQIAVCIENARLYKEVLVSHQHWEETFRAVSDIIFIVDVHGHILQCNEATKNFFQNDSFENHSIDKLLFQSMETNYFQESMNSGVPVDGELSLHQKVLTCSCYPIFNDAGSLYAGIIYLKDFTEKRRFEAQLLHSGKLAALGEMAAGVAHELNNPLTAILGNAQLLLRKYPENDSTHKLLTDVHQCGIRCRNIIRSLLTFSRQDEFLFEQCSVNEAVEQALSLVGNQIRKENICIQTTLQQDLPSIEGSVQQIGQIVLNLLINAKDALSGITGEKRIDIDTKPLEQEGTKWVSLTVTDNGCGIDPSQMTEIFNPFFTTKSAVHGTGLGLSVSLGIAEAHGGTLTGTSHPGSGSRFQLLLPFT</sequence>
<proteinExistence type="predicted"/>
<dbReference type="InterPro" id="IPR005467">
    <property type="entry name" value="His_kinase_dom"/>
</dbReference>
<dbReference type="EMBL" id="CP147404">
    <property type="protein sequence ID" value="WXB91503.1"/>
    <property type="molecule type" value="Genomic_DNA"/>
</dbReference>
<keyword evidence="4" id="KW-0808">Transferase</keyword>
<dbReference type="PROSITE" id="PS50109">
    <property type="entry name" value="HIS_KIN"/>
    <property type="match status" value="1"/>
</dbReference>
<evidence type="ECO:0000256" key="5">
    <source>
        <dbReference type="ARBA" id="ARBA00022741"/>
    </source>
</evidence>
<evidence type="ECO:0000256" key="1">
    <source>
        <dbReference type="ARBA" id="ARBA00000085"/>
    </source>
</evidence>
<evidence type="ECO:0000256" key="2">
    <source>
        <dbReference type="ARBA" id="ARBA00012438"/>
    </source>
</evidence>
<dbReference type="PRINTS" id="PR00344">
    <property type="entry name" value="BCTRLSENSOR"/>
</dbReference>
<dbReference type="SUPFAM" id="SSF55785">
    <property type="entry name" value="PYP-like sensor domain (PAS domain)"/>
    <property type="match status" value="1"/>
</dbReference>
<keyword evidence="7 10" id="KW-0067">ATP-binding</keyword>
<keyword evidence="6" id="KW-0418">Kinase</keyword>
<gene>
    <name evidence="10" type="ORF">WDJ61_09410</name>
</gene>
<dbReference type="Gene3D" id="3.30.450.40">
    <property type="match status" value="1"/>
</dbReference>
<dbReference type="Proteomes" id="UP001387364">
    <property type="component" value="Chromosome"/>
</dbReference>
<evidence type="ECO:0000256" key="3">
    <source>
        <dbReference type="ARBA" id="ARBA00022553"/>
    </source>
</evidence>